<dbReference type="InterPro" id="IPR013785">
    <property type="entry name" value="Aldolase_TIM"/>
</dbReference>
<evidence type="ECO:0000256" key="4">
    <source>
        <dbReference type="ARBA" id="ARBA00022723"/>
    </source>
</evidence>
<protein>
    <submittedName>
        <fullName evidence="8">Radical SAM domain protein</fullName>
    </submittedName>
</protein>
<reference evidence="8 9" key="1">
    <citation type="journal article" date="2011" name="Stand. Genomic Sci.">
        <title>Complete genome sequence of the acetate-degrading sulfate reducer Desulfobacca acetoxidans type strain (ASRB2).</title>
        <authorList>
            <person name="Goker M."/>
            <person name="Teshima H."/>
            <person name="Lapidus A."/>
            <person name="Nolan M."/>
            <person name="Lucas S."/>
            <person name="Hammon N."/>
            <person name="Deshpande S."/>
            <person name="Cheng J.F."/>
            <person name="Tapia R."/>
            <person name="Han C."/>
            <person name="Goodwin L."/>
            <person name="Pitluck S."/>
            <person name="Huntemann M."/>
            <person name="Liolios K."/>
            <person name="Ivanova N."/>
            <person name="Pagani I."/>
            <person name="Mavromatis K."/>
            <person name="Ovchinikova G."/>
            <person name="Pati A."/>
            <person name="Chen A."/>
            <person name="Palaniappan K."/>
            <person name="Land M."/>
            <person name="Hauser L."/>
            <person name="Brambilla E.M."/>
            <person name="Rohde M."/>
            <person name="Spring S."/>
            <person name="Detter J.C."/>
            <person name="Woyke T."/>
            <person name="Bristow J."/>
            <person name="Eisen J.A."/>
            <person name="Markowitz V."/>
            <person name="Hugenholtz P."/>
            <person name="Kyrpides N.C."/>
            <person name="Klenk H.P."/>
        </authorList>
    </citation>
    <scope>NUCLEOTIDE SEQUENCE [LARGE SCALE GENOMIC DNA]</scope>
    <source>
        <strain evidence="9">ATCC 700848 / DSM 11109 / ASRB2</strain>
    </source>
</reference>
<dbReference type="RefSeq" id="WP_013705514.1">
    <property type="nucleotide sequence ID" value="NC_015388.1"/>
</dbReference>
<name>F2NFY8_DESAR</name>
<dbReference type="InterPro" id="IPR034391">
    <property type="entry name" value="AdoMet-like_SPASM_containing"/>
</dbReference>
<dbReference type="eggNOG" id="COG0535">
    <property type="taxonomic scope" value="Bacteria"/>
</dbReference>
<keyword evidence="5" id="KW-0408">Iron</keyword>
<dbReference type="Pfam" id="PF04055">
    <property type="entry name" value="Radical_SAM"/>
    <property type="match status" value="1"/>
</dbReference>
<keyword evidence="4" id="KW-0479">Metal-binding</keyword>
<evidence type="ECO:0000256" key="1">
    <source>
        <dbReference type="ARBA" id="ARBA00001966"/>
    </source>
</evidence>
<evidence type="ECO:0000313" key="9">
    <source>
        <dbReference type="Proteomes" id="UP000000483"/>
    </source>
</evidence>
<dbReference type="GO" id="GO:0051536">
    <property type="term" value="F:iron-sulfur cluster binding"/>
    <property type="evidence" value="ECO:0007669"/>
    <property type="project" value="UniProtKB-KW"/>
</dbReference>
<dbReference type="HOGENOM" id="CLU_009273_1_1_7"/>
<accession>F2NFY8</accession>
<dbReference type="KEGG" id="dao:Desac_0515"/>
<dbReference type="SUPFAM" id="SSF102114">
    <property type="entry name" value="Radical SAM enzymes"/>
    <property type="match status" value="1"/>
</dbReference>
<reference evidence="9" key="2">
    <citation type="submission" date="2011-03" db="EMBL/GenBank/DDBJ databases">
        <title>The complete genome of Desulfobacca acetoxidans DSM 11109.</title>
        <authorList>
            <consortium name="US DOE Joint Genome Institute (JGI-PGF)"/>
            <person name="Lucas S."/>
            <person name="Copeland A."/>
            <person name="Lapidus A."/>
            <person name="Bruce D."/>
            <person name="Goodwin L."/>
            <person name="Pitluck S."/>
            <person name="Peters L."/>
            <person name="Kyrpides N."/>
            <person name="Mavromatis K."/>
            <person name="Ivanova N."/>
            <person name="Ovchinnikova G."/>
            <person name="Teshima H."/>
            <person name="Detter J.C."/>
            <person name="Han C."/>
            <person name="Land M."/>
            <person name="Hauser L."/>
            <person name="Markowitz V."/>
            <person name="Cheng J.-F."/>
            <person name="Hugenholtz P."/>
            <person name="Woyke T."/>
            <person name="Wu D."/>
            <person name="Spring S."/>
            <person name="Schueler E."/>
            <person name="Brambilla E."/>
            <person name="Klenk H.-P."/>
            <person name="Eisen J.A."/>
        </authorList>
    </citation>
    <scope>NUCLEOTIDE SEQUENCE [LARGE SCALE GENOMIC DNA]</scope>
    <source>
        <strain evidence="9">ATCC 700848 / DSM 11109 / ASRB2</strain>
    </source>
</reference>
<feature type="domain" description="Radical SAM core" evidence="7">
    <location>
        <begin position="9"/>
        <end position="232"/>
    </location>
</feature>
<dbReference type="InterPro" id="IPR007197">
    <property type="entry name" value="rSAM"/>
</dbReference>
<dbReference type="PANTHER" id="PTHR11228:SF7">
    <property type="entry name" value="PQQA PEPTIDE CYCLASE"/>
    <property type="match status" value="1"/>
</dbReference>
<dbReference type="InterPro" id="IPR023885">
    <property type="entry name" value="4Fe4S-binding_SPASM_dom"/>
</dbReference>
<comment type="cofactor">
    <cofactor evidence="1">
        <name>[4Fe-4S] cluster</name>
        <dbReference type="ChEBI" id="CHEBI:49883"/>
    </cofactor>
</comment>
<dbReference type="Gene3D" id="3.20.20.70">
    <property type="entry name" value="Aldolase class I"/>
    <property type="match status" value="1"/>
</dbReference>
<keyword evidence="2" id="KW-0004">4Fe-4S</keyword>
<proteinExistence type="predicted"/>
<keyword evidence="3" id="KW-0949">S-adenosyl-L-methionine</keyword>
<organism evidence="8 9">
    <name type="scientific">Desulfobacca acetoxidans (strain ATCC 700848 / DSM 11109 / ASRB2)</name>
    <dbReference type="NCBI Taxonomy" id="880072"/>
    <lineage>
        <taxon>Bacteria</taxon>
        <taxon>Pseudomonadati</taxon>
        <taxon>Thermodesulfobacteriota</taxon>
        <taxon>Desulfobaccia</taxon>
        <taxon>Desulfobaccales</taxon>
        <taxon>Desulfobaccaceae</taxon>
        <taxon>Desulfobacca</taxon>
    </lineage>
</organism>
<evidence type="ECO:0000256" key="2">
    <source>
        <dbReference type="ARBA" id="ARBA00022485"/>
    </source>
</evidence>
<dbReference type="GO" id="GO:0003824">
    <property type="term" value="F:catalytic activity"/>
    <property type="evidence" value="ECO:0007669"/>
    <property type="project" value="InterPro"/>
</dbReference>
<dbReference type="SFLD" id="SFLDG01067">
    <property type="entry name" value="SPASM/twitch_domain_containing"/>
    <property type="match status" value="1"/>
</dbReference>
<evidence type="ECO:0000256" key="6">
    <source>
        <dbReference type="ARBA" id="ARBA00023014"/>
    </source>
</evidence>
<dbReference type="STRING" id="880072.Desac_0515"/>
<dbReference type="InterPro" id="IPR050377">
    <property type="entry name" value="Radical_SAM_PqqE_MftC-like"/>
</dbReference>
<evidence type="ECO:0000313" key="8">
    <source>
        <dbReference type="EMBL" id="AEB08401.1"/>
    </source>
</evidence>
<sequence>MWYAWLGRMFPRRFDWLQVEVTSHCNARCAYCPHTVFRSTWTSRHLSLTTFRNLAPDLKKVNLVFLQGWGEPFLHPDFFHFVSLAKEAGCRVGATTNGTLLTGENINRVVESGIDLLAFSLAGVGEAHDFWRAGAGFQQVREAIAALQDRRRRLGKSTPHVHIAYLLLRSGLGELERLPAALRGLDIGQVVISTLDLVPSPELEEESLAGLSPRESADIIARLQKVAETGLPVYFPRHPAGVQKAACPENVLRAAVISATGDVSPCVFTNIPATGAVHYLHGRPYPLQPLCFGNVQDVSFREIWRQPTYASFRRSFEAGVLAEPCRHCLKLIGSED</sequence>
<dbReference type="CDD" id="cd21121">
    <property type="entry name" value="SPASM_Cmo-like"/>
    <property type="match status" value="1"/>
</dbReference>
<dbReference type="GO" id="GO:0046872">
    <property type="term" value="F:metal ion binding"/>
    <property type="evidence" value="ECO:0007669"/>
    <property type="project" value="UniProtKB-KW"/>
</dbReference>
<dbReference type="AlphaFoldDB" id="F2NFY8"/>
<gene>
    <name evidence="8" type="ordered locus">Desac_0515</name>
</gene>
<dbReference type="OrthoDB" id="9772409at2"/>
<evidence type="ECO:0000259" key="7">
    <source>
        <dbReference type="PROSITE" id="PS51918"/>
    </source>
</evidence>
<evidence type="ECO:0000256" key="3">
    <source>
        <dbReference type="ARBA" id="ARBA00022691"/>
    </source>
</evidence>
<dbReference type="PANTHER" id="PTHR11228">
    <property type="entry name" value="RADICAL SAM DOMAIN PROTEIN"/>
    <property type="match status" value="1"/>
</dbReference>
<dbReference type="Proteomes" id="UP000000483">
    <property type="component" value="Chromosome"/>
</dbReference>
<dbReference type="SFLD" id="SFLDG01387">
    <property type="entry name" value="BtrN-like_SPASM_domain_contain"/>
    <property type="match status" value="1"/>
</dbReference>
<dbReference type="InterPro" id="IPR058240">
    <property type="entry name" value="rSAM_sf"/>
</dbReference>
<keyword evidence="6" id="KW-0411">Iron-sulfur</keyword>
<dbReference type="SFLD" id="SFLDS00029">
    <property type="entry name" value="Radical_SAM"/>
    <property type="match status" value="1"/>
</dbReference>
<keyword evidence="9" id="KW-1185">Reference proteome</keyword>
<dbReference type="Pfam" id="PF13186">
    <property type="entry name" value="SPASM"/>
    <property type="match status" value="1"/>
</dbReference>
<dbReference type="CDD" id="cd01335">
    <property type="entry name" value="Radical_SAM"/>
    <property type="match status" value="1"/>
</dbReference>
<evidence type="ECO:0000256" key="5">
    <source>
        <dbReference type="ARBA" id="ARBA00023004"/>
    </source>
</evidence>
<dbReference type="EMBL" id="CP002629">
    <property type="protein sequence ID" value="AEB08401.1"/>
    <property type="molecule type" value="Genomic_DNA"/>
</dbReference>
<dbReference type="PROSITE" id="PS51918">
    <property type="entry name" value="RADICAL_SAM"/>
    <property type="match status" value="1"/>
</dbReference>